<dbReference type="GO" id="GO:0004764">
    <property type="term" value="F:shikimate 3-dehydrogenase (NADP+) activity"/>
    <property type="evidence" value="ECO:0007669"/>
    <property type="project" value="UniProtKB-EC"/>
</dbReference>
<dbReference type="InterPro" id="IPR011342">
    <property type="entry name" value="Shikimate_DH"/>
</dbReference>
<dbReference type="SUPFAM" id="SSF51569">
    <property type="entry name" value="Aldolase"/>
    <property type="match status" value="1"/>
</dbReference>
<dbReference type="InterPro" id="IPR046346">
    <property type="entry name" value="Aminoacid_DH-like_N_sf"/>
</dbReference>
<organism evidence="11 12">
    <name type="scientific">Chloropicon primus</name>
    <dbReference type="NCBI Taxonomy" id="1764295"/>
    <lineage>
        <taxon>Eukaryota</taxon>
        <taxon>Viridiplantae</taxon>
        <taxon>Chlorophyta</taxon>
        <taxon>Chloropicophyceae</taxon>
        <taxon>Chloropicales</taxon>
        <taxon>Chloropicaceae</taxon>
        <taxon>Chloropicon</taxon>
    </lineage>
</organism>
<evidence type="ECO:0000259" key="8">
    <source>
        <dbReference type="Pfam" id="PF01488"/>
    </source>
</evidence>
<dbReference type="Pfam" id="PF01487">
    <property type="entry name" value="DHquinase_I"/>
    <property type="match status" value="1"/>
</dbReference>
<dbReference type="Pfam" id="PF01488">
    <property type="entry name" value="Shikimate_DH"/>
    <property type="match status" value="1"/>
</dbReference>
<feature type="domain" description="Shikimate dehydrogenase substrate binding N-terminal" evidence="9">
    <location>
        <begin position="303"/>
        <end position="383"/>
    </location>
</feature>
<dbReference type="NCBIfam" id="TIGR01093">
    <property type="entry name" value="aroD"/>
    <property type="match status" value="1"/>
</dbReference>
<evidence type="ECO:0000259" key="10">
    <source>
        <dbReference type="Pfam" id="PF18317"/>
    </source>
</evidence>
<dbReference type="InterPro" id="IPR001381">
    <property type="entry name" value="DHquinase_I"/>
</dbReference>
<dbReference type="InterPro" id="IPR041121">
    <property type="entry name" value="SDH_C"/>
</dbReference>
<dbReference type="Gene3D" id="3.40.50.720">
    <property type="entry name" value="NAD(P)-binding Rossmann-like Domain"/>
    <property type="match status" value="1"/>
</dbReference>
<evidence type="ECO:0000256" key="7">
    <source>
        <dbReference type="ARBA" id="ARBA00023270"/>
    </source>
</evidence>
<dbReference type="Gene3D" id="3.20.20.70">
    <property type="entry name" value="Aldolase class I"/>
    <property type="match status" value="1"/>
</dbReference>
<dbReference type="Pfam" id="PF08501">
    <property type="entry name" value="Shikimate_dh_N"/>
    <property type="match status" value="1"/>
</dbReference>
<dbReference type="Pfam" id="PF18317">
    <property type="entry name" value="SDH_C"/>
    <property type="match status" value="1"/>
</dbReference>
<dbReference type="GO" id="GO:0009423">
    <property type="term" value="P:chorismate biosynthetic process"/>
    <property type="evidence" value="ECO:0007669"/>
    <property type="project" value="UniProtKB-UniPathway"/>
</dbReference>
<dbReference type="EMBL" id="CP031041">
    <property type="protein sequence ID" value="QDZ22541.1"/>
    <property type="molecule type" value="Genomic_DNA"/>
</dbReference>
<name>A0A5B8MQA7_9CHLO</name>
<feature type="domain" description="SDH C-terminal" evidence="10">
    <location>
        <begin position="543"/>
        <end position="573"/>
    </location>
</feature>
<dbReference type="CDD" id="cd00502">
    <property type="entry name" value="DHQase_I"/>
    <property type="match status" value="1"/>
</dbReference>
<dbReference type="InterPro" id="IPR013708">
    <property type="entry name" value="Shikimate_DH-bd_N"/>
</dbReference>
<accession>A0A5B8MQA7</accession>
<evidence type="ECO:0000313" key="12">
    <source>
        <dbReference type="Proteomes" id="UP000316726"/>
    </source>
</evidence>
<keyword evidence="7" id="KW-0704">Schiff base</keyword>
<keyword evidence="4" id="KW-0560">Oxidoreductase</keyword>
<gene>
    <name evidence="11" type="ORF">A3770_08p50590</name>
</gene>
<keyword evidence="12" id="KW-1185">Reference proteome</keyword>
<dbReference type="NCBIfam" id="TIGR00507">
    <property type="entry name" value="aroE"/>
    <property type="match status" value="1"/>
</dbReference>
<dbReference type="AlphaFoldDB" id="A0A5B8MQA7"/>
<dbReference type="InterPro" id="IPR006151">
    <property type="entry name" value="Shikm_DH/Glu-tRNA_Rdtase"/>
</dbReference>
<dbReference type="HAMAP" id="MF_00214">
    <property type="entry name" value="AroD"/>
    <property type="match status" value="1"/>
</dbReference>
<dbReference type="OrthoDB" id="204377at2759"/>
<reference evidence="11 12" key="1">
    <citation type="submission" date="2018-07" db="EMBL/GenBank/DDBJ databases">
        <title>The complete nuclear genome of the prasinophyte Chloropicon primus (CCMP1205).</title>
        <authorList>
            <person name="Pombert J.-F."/>
            <person name="Otis C."/>
            <person name="Turmel M."/>
            <person name="Lemieux C."/>
        </authorList>
    </citation>
    <scope>NUCLEOTIDE SEQUENCE [LARGE SCALE GENOMIC DNA]</scope>
    <source>
        <strain evidence="11 12">CCMP1205</strain>
    </source>
</reference>
<dbReference type="Gene3D" id="3.40.50.10860">
    <property type="entry name" value="Leucine Dehydrogenase, chain A, domain 1"/>
    <property type="match status" value="1"/>
</dbReference>
<dbReference type="GO" id="GO:0050661">
    <property type="term" value="F:NADP binding"/>
    <property type="evidence" value="ECO:0007669"/>
    <property type="project" value="InterPro"/>
</dbReference>
<keyword evidence="3" id="KW-0521">NADP</keyword>
<dbReference type="PANTHER" id="PTHR21089:SF1">
    <property type="entry name" value="BIFUNCTIONAL 3-DEHYDROQUINATE DEHYDRATASE_SHIKIMATE DEHYDROGENASE, CHLOROPLASTIC"/>
    <property type="match status" value="1"/>
</dbReference>
<protein>
    <recommendedName>
        <fullName evidence="1">shikimate dehydrogenase (NADP(+))</fullName>
        <ecNumber evidence="1">1.1.1.25</ecNumber>
    </recommendedName>
</protein>
<keyword evidence="6" id="KW-0456">Lyase</keyword>
<dbReference type="PANTHER" id="PTHR21089">
    <property type="entry name" value="SHIKIMATE DEHYDROGENASE"/>
    <property type="match status" value="1"/>
</dbReference>
<evidence type="ECO:0000256" key="4">
    <source>
        <dbReference type="ARBA" id="ARBA00023002"/>
    </source>
</evidence>
<keyword evidence="5" id="KW-0057">Aromatic amino acid biosynthesis</keyword>
<keyword evidence="2" id="KW-0028">Amino-acid biosynthesis</keyword>
<evidence type="ECO:0000256" key="2">
    <source>
        <dbReference type="ARBA" id="ARBA00022605"/>
    </source>
</evidence>
<evidence type="ECO:0000256" key="6">
    <source>
        <dbReference type="ARBA" id="ARBA00023239"/>
    </source>
</evidence>
<feature type="domain" description="Quinate/shikimate 5-dehydrogenase/glutamyl-tRNA reductase" evidence="8">
    <location>
        <begin position="420"/>
        <end position="478"/>
    </location>
</feature>
<dbReference type="GO" id="GO:0008652">
    <property type="term" value="P:amino acid biosynthetic process"/>
    <property type="evidence" value="ECO:0007669"/>
    <property type="project" value="UniProtKB-KW"/>
</dbReference>
<evidence type="ECO:0000259" key="9">
    <source>
        <dbReference type="Pfam" id="PF08501"/>
    </source>
</evidence>
<dbReference type="SUPFAM" id="SSF51735">
    <property type="entry name" value="NAD(P)-binding Rossmann-fold domains"/>
    <property type="match status" value="1"/>
</dbReference>
<evidence type="ECO:0000256" key="5">
    <source>
        <dbReference type="ARBA" id="ARBA00023141"/>
    </source>
</evidence>
<dbReference type="CDD" id="cd01065">
    <property type="entry name" value="NAD_bind_Shikimate_DH"/>
    <property type="match status" value="1"/>
</dbReference>
<dbReference type="Proteomes" id="UP000316726">
    <property type="component" value="Chromosome 8"/>
</dbReference>
<proteinExistence type="inferred from homology"/>
<dbReference type="STRING" id="1764295.A0A5B8MQA7"/>
<dbReference type="SUPFAM" id="SSF53223">
    <property type="entry name" value="Aminoacid dehydrogenase-like, N-terminal domain"/>
    <property type="match status" value="1"/>
</dbReference>
<dbReference type="InterPro" id="IPR036291">
    <property type="entry name" value="NAD(P)-bd_dom_sf"/>
</dbReference>
<evidence type="ECO:0000256" key="1">
    <source>
        <dbReference type="ARBA" id="ARBA00012962"/>
    </source>
</evidence>
<dbReference type="EC" id="1.1.1.25" evidence="1"/>
<dbReference type="GO" id="GO:0019632">
    <property type="term" value="P:shikimate metabolic process"/>
    <property type="evidence" value="ECO:0007669"/>
    <property type="project" value="InterPro"/>
</dbReference>
<dbReference type="GO" id="GO:0009073">
    <property type="term" value="P:aromatic amino acid family biosynthetic process"/>
    <property type="evidence" value="ECO:0007669"/>
    <property type="project" value="UniProtKB-KW"/>
</dbReference>
<dbReference type="InterPro" id="IPR013785">
    <property type="entry name" value="Aldolase_TIM"/>
</dbReference>
<dbReference type="HAMAP" id="MF_00222">
    <property type="entry name" value="Shikimate_DH_AroE"/>
    <property type="match status" value="1"/>
</dbReference>
<dbReference type="UniPathway" id="UPA00053">
    <property type="reaction ID" value="UER00087"/>
</dbReference>
<evidence type="ECO:0000256" key="3">
    <source>
        <dbReference type="ARBA" id="ARBA00022857"/>
    </source>
</evidence>
<dbReference type="FunFam" id="3.20.20.70:FF:000047">
    <property type="entry name" value="3-dehydroquinate dehydratase"/>
    <property type="match status" value="1"/>
</dbReference>
<dbReference type="InterPro" id="IPR022893">
    <property type="entry name" value="Shikimate_DH_fam"/>
</dbReference>
<sequence length="576" mass="61241">MRARGGACLGHRGATREGWGQGRGLGQASALIMRGGRSGRGLRSGERLSWRPRAIGKEEAADCMLCTSITAEDMEGSLKQIEAAMCVGVDIVELRLDYLKAEELDVEGLVGACRERNLRCIATYRPEWEGGRYAGGEEERLSALVEAAKAGANYVDLEYKLGEERLLGLRSEVSQVSGCKVIVSDHNYEVTPSSSELRGLIGSMKSCGADVTKIATTATCTKDAFRMLQLAREESGEGNQTIALAMGEMGLPSRLLAPKYGAFLTFGALTAGRESAPGQPSLADMMQVYRLKSQRSDTEVFGVIGDPIKHSMSPVIHNAAFDSVGSNAVYLPFLVTDVEDFITTFKEYDLSGCSITIPHKEQVEKYCGEVDQVASKIGAINTIVSQREANGEGEATLKASNTDWVAAISAIEEGMGGPGSLKGKEVCILGSGGTARALAFGALERGAGQVTIANRTLSKAETLAKELGCLAKSLEDLEGDKSITGSVLINTTSVGMSGPNVDKAPVSAGVVARFDLVFDAIYNPLKTKLLGMAEEGGKTTVSGVEMFIGQAAEQFKQFTGAEPPLDLMREKVMERL</sequence>
<evidence type="ECO:0000313" key="11">
    <source>
        <dbReference type="EMBL" id="QDZ22541.1"/>
    </source>
</evidence>
<dbReference type="GO" id="GO:0003855">
    <property type="term" value="F:3-dehydroquinate dehydratase activity"/>
    <property type="evidence" value="ECO:0007669"/>
    <property type="project" value="InterPro"/>
</dbReference>